<comment type="similarity">
    <text evidence="1">Belongs to the peptidase S33 family.</text>
</comment>
<keyword evidence="2 4" id="KW-0378">Hydrolase</keyword>
<dbReference type="EMBL" id="SZWE01000001">
    <property type="protein sequence ID" value="MRU14164.1"/>
    <property type="molecule type" value="Genomic_DNA"/>
</dbReference>
<evidence type="ECO:0000313" key="4">
    <source>
        <dbReference type="EMBL" id="MRU14164.1"/>
    </source>
</evidence>
<proteinExistence type="inferred from homology"/>
<dbReference type="OrthoDB" id="9815441at2"/>
<sequence>MPLAVKIILACLVSLVLLWAYAQHRARLHEARAEAAFPPQGQFVQVNGHRVHALTMGEGPDLILIHGASGNIRDMTHSLAPRLAKRYRVTVFDRPGLGYTDRINTTGATIRQQAELLSAAARQLGVEAPIVMGHSYGGAVALAWAVHEPQYISALIPLASPSHPWTSPLSTYYKVLSHPVLGPLVIPLLTAFVHDDRVEREVSSIFEPNAVPDGYIDHIGAGLTLRRETLRANALQRANLLAEIEDLHGQYDRIQIPVEVVHGTADTIVGLPIHADPLVTRVPSAKLTSLPGIAHMPHHVAQDAVVKAIDRAARRAGLNPGD</sequence>
<dbReference type="InterPro" id="IPR002410">
    <property type="entry name" value="Peptidase_S33"/>
</dbReference>
<evidence type="ECO:0000313" key="5">
    <source>
        <dbReference type="Proteomes" id="UP000564704"/>
    </source>
</evidence>
<dbReference type="Proteomes" id="UP000564704">
    <property type="component" value="Unassembled WGS sequence"/>
</dbReference>
<dbReference type="InterPro" id="IPR029058">
    <property type="entry name" value="AB_hydrolase_fold"/>
</dbReference>
<dbReference type="Pfam" id="PF00561">
    <property type="entry name" value="Abhydrolase_1"/>
    <property type="match status" value="1"/>
</dbReference>
<evidence type="ECO:0000256" key="2">
    <source>
        <dbReference type="ARBA" id="ARBA00022801"/>
    </source>
</evidence>
<dbReference type="Gene3D" id="3.40.50.1820">
    <property type="entry name" value="alpha/beta hydrolase"/>
    <property type="match status" value="1"/>
</dbReference>
<dbReference type="RefSeq" id="WP_154148471.1">
    <property type="nucleotide sequence ID" value="NZ_SZWE01000001.1"/>
</dbReference>
<gene>
    <name evidence="4" type="ORF">FDP25_01855</name>
</gene>
<dbReference type="InterPro" id="IPR000073">
    <property type="entry name" value="AB_hydrolase_1"/>
</dbReference>
<reference evidence="4 5" key="1">
    <citation type="submission" date="2019-05" db="EMBL/GenBank/DDBJ databases">
        <title>Roseovarius bejariae sp. nov., a moderately halophylic bacterium isolated from a saline soil in Rambla Salada (Murcia).</title>
        <authorList>
            <person name="Castro D.J."/>
            <person name="Gomez-Altuve A."/>
            <person name="Reina J.C."/>
            <person name="Rodriguez M."/>
            <person name="Sampedro I."/>
            <person name="Llamas I."/>
            <person name="Martinez-Checa F."/>
        </authorList>
    </citation>
    <scope>NUCLEOTIDE SEQUENCE [LARGE SCALE GENOMIC DNA]</scope>
    <source>
        <strain evidence="4 5">A21</strain>
    </source>
</reference>
<organism evidence="4 5">
    <name type="scientific">Roseovarius bejariae</name>
    <dbReference type="NCBI Taxonomy" id="2576383"/>
    <lineage>
        <taxon>Bacteria</taxon>
        <taxon>Pseudomonadati</taxon>
        <taxon>Pseudomonadota</taxon>
        <taxon>Alphaproteobacteria</taxon>
        <taxon>Rhodobacterales</taxon>
        <taxon>Roseobacteraceae</taxon>
        <taxon>Roseovarius</taxon>
    </lineage>
</organism>
<comment type="caution">
    <text evidence="4">The sequence shown here is derived from an EMBL/GenBank/DDBJ whole genome shotgun (WGS) entry which is preliminary data.</text>
</comment>
<dbReference type="GO" id="GO:0006508">
    <property type="term" value="P:proteolysis"/>
    <property type="evidence" value="ECO:0007669"/>
    <property type="project" value="InterPro"/>
</dbReference>
<dbReference type="PRINTS" id="PR00111">
    <property type="entry name" value="ABHYDROLASE"/>
</dbReference>
<feature type="domain" description="AB hydrolase-1" evidence="3">
    <location>
        <begin position="62"/>
        <end position="167"/>
    </location>
</feature>
<dbReference type="PANTHER" id="PTHR43433">
    <property type="entry name" value="HYDROLASE, ALPHA/BETA FOLD FAMILY PROTEIN"/>
    <property type="match status" value="1"/>
</dbReference>
<evidence type="ECO:0000259" key="3">
    <source>
        <dbReference type="Pfam" id="PF00561"/>
    </source>
</evidence>
<name>A0A844CVM2_9RHOB</name>
<dbReference type="GO" id="GO:0008233">
    <property type="term" value="F:peptidase activity"/>
    <property type="evidence" value="ECO:0007669"/>
    <property type="project" value="InterPro"/>
</dbReference>
<accession>A0A844CVM2</accession>
<keyword evidence="5" id="KW-1185">Reference proteome</keyword>
<dbReference type="InterPro" id="IPR050471">
    <property type="entry name" value="AB_hydrolase"/>
</dbReference>
<dbReference type="PANTHER" id="PTHR43433:SF1">
    <property type="entry name" value="BLL5160 PROTEIN"/>
    <property type="match status" value="1"/>
</dbReference>
<protein>
    <submittedName>
        <fullName evidence="4">Alpha/beta hydrolase</fullName>
    </submittedName>
</protein>
<dbReference type="AlphaFoldDB" id="A0A844CVM2"/>
<dbReference type="PRINTS" id="PR00793">
    <property type="entry name" value="PROAMNOPTASE"/>
</dbReference>
<evidence type="ECO:0000256" key="1">
    <source>
        <dbReference type="ARBA" id="ARBA00010088"/>
    </source>
</evidence>
<dbReference type="SUPFAM" id="SSF53474">
    <property type="entry name" value="alpha/beta-Hydrolases"/>
    <property type="match status" value="1"/>
</dbReference>